<dbReference type="InterPro" id="IPR029063">
    <property type="entry name" value="SAM-dependent_MTases_sf"/>
</dbReference>
<evidence type="ECO:0000313" key="1">
    <source>
        <dbReference type="EMBL" id="MDE8652302.1"/>
    </source>
</evidence>
<keyword evidence="1" id="KW-0808">Transferase</keyword>
<dbReference type="Gene3D" id="3.40.50.150">
    <property type="entry name" value="Vaccinia Virus protein VP39"/>
    <property type="match status" value="1"/>
</dbReference>
<sequence>MAESRYVNGGYLERNPSWHSEDSPVKAAWIDAVLRRNSLDPKSVAEIGTGAGGVLAGLQTLRPNSRYIGFEISPQAFSLAQSRAKVDLDFRLEDMILTGRSGYDLLLAIDVFEHVPDYIGFLRALVNRATYKLFHIPLDMSVQMLLRRGLFQDIRRNLGHLHYFSRETAFDTLADCGYEIVDWNYTFWSRELPDLPLRTRIANVPRRLLAGLNEDFAVRMMGGASVMVLTR</sequence>
<dbReference type="SUPFAM" id="SSF53335">
    <property type="entry name" value="S-adenosyl-L-methionine-dependent methyltransferases"/>
    <property type="match status" value="1"/>
</dbReference>
<dbReference type="Proteomes" id="UP001216253">
    <property type="component" value="Unassembled WGS sequence"/>
</dbReference>
<organism evidence="1 2">
    <name type="scientific">Novosphingobium album</name>
    <name type="common">ex Liu et al. 2023</name>
    <dbReference type="NCBI Taxonomy" id="3031130"/>
    <lineage>
        <taxon>Bacteria</taxon>
        <taxon>Pseudomonadati</taxon>
        <taxon>Pseudomonadota</taxon>
        <taxon>Alphaproteobacteria</taxon>
        <taxon>Sphingomonadales</taxon>
        <taxon>Sphingomonadaceae</taxon>
        <taxon>Novosphingobium</taxon>
    </lineage>
</organism>
<protein>
    <submittedName>
        <fullName evidence="1">Class I SAM-dependent methyltransferase</fullName>
    </submittedName>
</protein>
<dbReference type="RefSeq" id="WP_275228384.1">
    <property type="nucleotide sequence ID" value="NZ_JARESE010000033.1"/>
</dbReference>
<keyword evidence="2" id="KW-1185">Reference proteome</keyword>
<keyword evidence="1" id="KW-0489">Methyltransferase</keyword>
<proteinExistence type="predicted"/>
<reference evidence="1 2" key="1">
    <citation type="submission" date="2023-03" db="EMBL/GenBank/DDBJ databases">
        <title>NovoSphingobium album sp. nov. isolated from polycyclic aromatic hydrocarbons- and heavy-metal polluted soil.</title>
        <authorList>
            <person name="Liu Z."/>
            <person name="Wang K."/>
        </authorList>
    </citation>
    <scope>NUCLEOTIDE SEQUENCE [LARGE SCALE GENOMIC DNA]</scope>
    <source>
        <strain evidence="1 2">H3SJ31-1</strain>
    </source>
</reference>
<dbReference type="EMBL" id="JARESE010000033">
    <property type="protein sequence ID" value="MDE8652302.1"/>
    <property type="molecule type" value="Genomic_DNA"/>
</dbReference>
<name>A0ABT5WST7_9SPHN</name>
<gene>
    <name evidence="1" type="ORF">PYV00_11355</name>
</gene>
<comment type="caution">
    <text evidence="1">The sequence shown here is derived from an EMBL/GenBank/DDBJ whole genome shotgun (WGS) entry which is preliminary data.</text>
</comment>
<accession>A0ABT5WST7</accession>
<dbReference type="Pfam" id="PF13489">
    <property type="entry name" value="Methyltransf_23"/>
    <property type="match status" value="1"/>
</dbReference>
<evidence type="ECO:0000313" key="2">
    <source>
        <dbReference type="Proteomes" id="UP001216253"/>
    </source>
</evidence>
<dbReference type="CDD" id="cd02440">
    <property type="entry name" value="AdoMet_MTases"/>
    <property type="match status" value="1"/>
</dbReference>
<dbReference type="GO" id="GO:0032259">
    <property type="term" value="P:methylation"/>
    <property type="evidence" value="ECO:0007669"/>
    <property type="project" value="UniProtKB-KW"/>
</dbReference>
<dbReference type="GO" id="GO:0008168">
    <property type="term" value="F:methyltransferase activity"/>
    <property type="evidence" value="ECO:0007669"/>
    <property type="project" value="UniProtKB-KW"/>
</dbReference>